<proteinExistence type="predicted"/>
<dbReference type="EMBL" id="JAWJYN010000002">
    <property type="protein sequence ID" value="MDZ8162078.1"/>
    <property type="molecule type" value="Genomic_DNA"/>
</dbReference>
<dbReference type="InterPro" id="IPR029058">
    <property type="entry name" value="AB_hydrolase_fold"/>
</dbReference>
<dbReference type="SUPFAM" id="SSF53474">
    <property type="entry name" value="alpha/beta-Hydrolases"/>
    <property type="match status" value="1"/>
</dbReference>
<dbReference type="InterPro" id="IPR000073">
    <property type="entry name" value="AB_hydrolase_1"/>
</dbReference>
<dbReference type="RefSeq" id="WP_194424569.1">
    <property type="nucleotide sequence ID" value="NZ_BAAAPT010000002.1"/>
</dbReference>
<name>A0ABU5N7M3_9MICO</name>
<dbReference type="Gene3D" id="3.40.50.1820">
    <property type="entry name" value="alpha/beta hydrolase"/>
    <property type="match status" value="1"/>
</dbReference>
<dbReference type="PRINTS" id="PR00111">
    <property type="entry name" value="ABHYDROLASE"/>
</dbReference>
<evidence type="ECO:0000313" key="2">
    <source>
        <dbReference type="EMBL" id="MDZ8162078.1"/>
    </source>
</evidence>
<dbReference type="InterPro" id="IPR050266">
    <property type="entry name" value="AB_hydrolase_sf"/>
</dbReference>
<reference evidence="2 3" key="1">
    <citation type="submission" date="2023-10" db="EMBL/GenBank/DDBJ databases">
        <title>Microbacterium xanthum sp. nov., isolated from seaweed.</title>
        <authorList>
            <person name="Lee S.D."/>
        </authorList>
    </citation>
    <scope>NUCLEOTIDE SEQUENCE [LARGE SCALE GENOMIC DNA]</scope>
    <source>
        <strain evidence="2 3">KCTC 19124</strain>
    </source>
</reference>
<keyword evidence="2" id="KW-0378">Hydrolase</keyword>
<accession>A0ABU5N7M3</accession>
<dbReference type="PANTHER" id="PTHR43798:SF33">
    <property type="entry name" value="HYDROLASE, PUTATIVE (AFU_ORTHOLOGUE AFUA_2G14860)-RELATED"/>
    <property type="match status" value="1"/>
</dbReference>
<evidence type="ECO:0000259" key="1">
    <source>
        <dbReference type="Pfam" id="PF00561"/>
    </source>
</evidence>
<gene>
    <name evidence="2" type="ORF">R2Q92_09510</name>
</gene>
<comment type="caution">
    <text evidence="2">The sequence shown here is derived from an EMBL/GenBank/DDBJ whole genome shotgun (WGS) entry which is preliminary data.</text>
</comment>
<dbReference type="PANTHER" id="PTHR43798">
    <property type="entry name" value="MONOACYLGLYCEROL LIPASE"/>
    <property type="match status" value="1"/>
</dbReference>
<evidence type="ECO:0000313" key="3">
    <source>
        <dbReference type="Proteomes" id="UP001291912"/>
    </source>
</evidence>
<sequence length="301" mass="31844">MSAQISRDVAVAVPGGTLHAVVWEPEDAAEDTPTILAVHGVTSSHLAWAWVAPRLPGVRVIAPDLRGRGRSNAVEGPAGMAAHADDMARLLDTVGVERATVAGHSMGGFVSVVFAHRYPERVSRLVLVDGGLPLAVPAGDPDEIMAAVLGPTAARLSMRFDDESAYLAFWRAHPAFTGAWETRLEDYFAYDLVPAADAPGRLRPATSHAVTRDDTADMTGGTTLGAALRALSHPTVFLSVPRGLQNEEPGLYPPAHLDTVLAAHPDIEHRRVDGFNHYTVVMSDAGADVVAGILRAELALV</sequence>
<feature type="domain" description="AB hydrolase-1" evidence="1">
    <location>
        <begin position="33"/>
        <end position="138"/>
    </location>
</feature>
<dbReference type="Proteomes" id="UP001291912">
    <property type="component" value="Unassembled WGS sequence"/>
</dbReference>
<keyword evidence="3" id="KW-1185">Reference proteome</keyword>
<dbReference type="Pfam" id="PF00561">
    <property type="entry name" value="Abhydrolase_1"/>
    <property type="match status" value="1"/>
</dbReference>
<organism evidence="2 3">
    <name type="scientific">Microbacterium aquimaris</name>
    <dbReference type="NCBI Taxonomy" id="459816"/>
    <lineage>
        <taxon>Bacteria</taxon>
        <taxon>Bacillati</taxon>
        <taxon>Actinomycetota</taxon>
        <taxon>Actinomycetes</taxon>
        <taxon>Micrococcales</taxon>
        <taxon>Microbacteriaceae</taxon>
        <taxon>Microbacterium</taxon>
    </lineage>
</organism>
<protein>
    <submittedName>
        <fullName evidence="2">Alpha/beta hydrolase</fullName>
    </submittedName>
</protein>
<dbReference type="GO" id="GO:0016787">
    <property type="term" value="F:hydrolase activity"/>
    <property type="evidence" value="ECO:0007669"/>
    <property type="project" value="UniProtKB-KW"/>
</dbReference>